<reference evidence="2 3" key="1">
    <citation type="submission" date="2020-07" db="EMBL/GenBank/DDBJ databases">
        <title>Sequencing the genomes of 1000 actinobacteria strains.</title>
        <authorList>
            <person name="Klenk H.-P."/>
        </authorList>
    </citation>
    <scope>NUCLEOTIDE SEQUENCE [LARGE SCALE GENOMIC DNA]</scope>
    <source>
        <strain evidence="2 3">CXB654</strain>
    </source>
</reference>
<name>A0A852U4R7_9ACTN</name>
<feature type="region of interest" description="Disordered" evidence="1">
    <location>
        <begin position="19"/>
        <end position="71"/>
    </location>
</feature>
<organism evidence="2 3">
    <name type="scientific">Spinactinospora alkalitolerans</name>
    <dbReference type="NCBI Taxonomy" id="687207"/>
    <lineage>
        <taxon>Bacteria</taxon>
        <taxon>Bacillati</taxon>
        <taxon>Actinomycetota</taxon>
        <taxon>Actinomycetes</taxon>
        <taxon>Streptosporangiales</taxon>
        <taxon>Nocardiopsidaceae</taxon>
        <taxon>Spinactinospora</taxon>
    </lineage>
</organism>
<evidence type="ECO:0000313" key="3">
    <source>
        <dbReference type="Proteomes" id="UP000589036"/>
    </source>
</evidence>
<dbReference type="RefSeq" id="WP_179645989.1">
    <property type="nucleotide sequence ID" value="NZ_BAAAYY010000006.1"/>
</dbReference>
<dbReference type="EMBL" id="JACCCC010000001">
    <property type="protein sequence ID" value="NYE50525.1"/>
    <property type="molecule type" value="Genomic_DNA"/>
</dbReference>
<accession>A0A852U4R7</accession>
<comment type="caution">
    <text evidence="2">The sequence shown here is derived from an EMBL/GenBank/DDBJ whole genome shotgun (WGS) entry which is preliminary data.</text>
</comment>
<sequence length="71" mass="8201">MKKRRRRMMDDPEVRAAIERLVADVPPPAQDREDRVRPLVHPSTAPSRATSERRRQGPDEGEDARSRKRSA</sequence>
<evidence type="ECO:0000313" key="2">
    <source>
        <dbReference type="EMBL" id="NYE50525.1"/>
    </source>
</evidence>
<keyword evidence="3" id="KW-1185">Reference proteome</keyword>
<evidence type="ECO:0000256" key="1">
    <source>
        <dbReference type="SAM" id="MobiDB-lite"/>
    </source>
</evidence>
<gene>
    <name evidence="2" type="ORF">HDA32_005645</name>
</gene>
<proteinExistence type="predicted"/>
<dbReference type="AlphaFoldDB" id="A0A852U4R7"/>
<dbReference type="Proteomes" id="UP000589036">
    <property type="component" value="Unassembled WGS sequence"/>
</dbReference>
<protein>
    <submittedName>
        <fullName evidence="2">Uncharacterized protein</fullName>
    </submittedName>
</protein>